<dbReference type="RefSeq" id="WP_037260794.1">
    <property type="nucleotide sequence ID" value="NZ_JALZ01000006.1"/>
</dbReference>
<comment type="caution">
    <text evidence="9">The sequence shown here is derived from an EMBL/GenBank/DDBJ whole genome shotgun (WGS) entry which is preliminary data.</text>
</comment>
<protein>
    <submittedName>
        <fullName evidence="9">ABC transporter permease</fullName>
    </submittedName>
</protein>
<feature type="transmembrane region" description="Helical" evidence="7">
    <location>
        <begin position="432"/>
        <end position="454"/>
    </location>
</feature>
<dbReference type="SUPFAM" id="SSF161098">
    <property type="entry name" value="MetI-like"/>
    <property type="match status" value="2"/>
</dbReference>
<keyword evidence="10" id="KW-1185">Reference proteome</keyword>
<dbReference type="STRING" id="1449350.OCH239_18360"/>
<evidence type="ECO:0000256" key="5">
    <source>
        <dbReference type="ARBA" id="ARBA00022989"/>
    </source>
</evidence>
<keyword evidence="6 7" id="KW-0472">Membrane</keyword>
<feature type="transmembrane region" description="Helical" evidence="7">
    <location>
        <begin position="315"/>
        <end position="336"/>
    </location>
</feature>
<comment type="subcellular location">
    <subcellularLocation>
        <location evidence="1">Cell membrane</location>
        <topology evidence="1">Multi-pass membrane protein</topology>
    </subcellularLocation>
</comment>
<dbReference type="PROSITE" id="PS50928">
    <property type="entry name" value="ABC_TM1"/>
    <property type="match status" value="2"/>
</dbReference>
<keyword evidence="4 7" id="KW-0812">Transmembrane</keyword>
<dbReference type="CDD" id="cd06261">
    <property type="entry name" value="TM_PBP2"/>
    <property type="match status" value="2"/>
</dbReference>
<evidence type="ECO:0000256" key="6">
    <source>
        <dbReference type="ARBA" id="ARBA00023136"/>
    </source>
</evidence>
<dbReference type="GO" id="GO:0055085">
    <property type="term" value="P:transmembrane transport"/>
    <property type="evidence" value="ECO:0007669"/>
    <property type="project" value="InterPro"/>
</dbReference>
<evidence type="ECO:0000256" key="4">
    <source>
        <dbReference type="ARBA" id="ARBA00022692"/>
    </source>
</evidence>
<feature type="transmembrane region" description="Helical" evidence="7">
    <location>
        <begin position="276"/>
        <end position="295"/>
    </location>
</feature>
<keyword evidence="5 7" id="KW-1133">Transmembrane helix</keyword>
<dbReference type="InterPro" id="IPR000515">
    <property type="entry name" value="MetI-like"/>
</dbReference>
<dbReference type="PANTHER" id="PTHR30183:SF9">
    <property type="entry name" value="THIAMINE TRANSPORT SYSTEM PERMEASE PROTEIN THIP"/>
    <property type="match status" value="1"/>
</dbReference>
<feature type="transmembrane region" description="Helical" evidence="7">
    <location>
        <begin position="185"/>
        <end position="206"/>
    </location>
</feature>
<evidence type="ECO:0000259" key="8">
    <source>
        <dbReference type="PROSITE" id="PS50928"/>
    </source>
</evidence>
<feature type="transmembrane region" description="Helical" evidence="7">
    <location>
        <begin position="370"/>
        <end position="394"/>
    </location>
</feature>
<evidence type="ECO:0000256" key="3">
    <source>
        <dbReference type="ARBA" id="ARBA00022475"/>
    </source>
</evidence>
<keyword evidence="2" id="KW-0813">Transport</keyword>
<feature type="domain" description="ABC transmembrane type-1" evidence="8">
    <location>
        <begin position="311"/>
        <end position="495"/>
    </location>
</feature>
<evidence type="ECO:0000256" key="2">
    <source>
        <dbReference type="ARBA" id="ARBA00022448"/>
    </source>
</evidence>
<feature type="transmembrane region" description="Helical" evidence="7">
    <location>
        <begin position="48"/>
        <end position="69"/>
    </location>
</feature>
<dbReference type="Gene3D" id="1.10.3720.10">
    <property type="entry name" value="MetI-like"/>
    <property type="match status" value="2"/>
</dbReference>
<proteinExistence type="predicted"/>
<name>X7EH24_9RHOB</name>
<gene>
    <name evidence="9" type="ORF">OCH239_18360</name>
</gene>
<feature type="transmembrane region" description="Helical" evidence="7">
    <location>
        <begin position="122"/>
        <end position="145"/>
    </location>
</feature>
<dbReference type="eggNOG" id="COG1178">
    <property type="taxonomic scope" value="Bacteria"/>
</dbReference>
<evidence type="ECO:0000313" key="10">
    <source>
        <dbReference type="Proteomes" id="UP000022447"/>
    </source>
</evidence>
<feature type="transmembrane region" description="Helical" evidence="7">
    <location>
        <begin position="343"/>
        <end position="364"/>
    </location>
</feature>
<dbReference type="Proteomes" id="UP000022447">
    <property type="component" value="Unassembled WGS sequence"/>
</dbReference>
<feature type="domain" description="ABC transmembrane type-1" evidence="8">
    <location>
        <begin position="43"/>
        <end position="247"/>
    </location>
</feature>
<evidence type="ECO:0000256" key="1">
    <source>
        <dbReference type="ARBA" id="ARBA00004651"/>
    </source>
</evidence>
<dbReference type="PANTHER" id="PTHR30183">
    <property type="entry name" value="MOLYBDENUM TRANSPORT SYSTEM PERMEASE PROTEIN MODB"/>
    <property type="match status" value="1"/>
</dbReference>
<feature type="transmembrane region" description="Helical" evidence="7">
    <location>
        <begin position="78"/>
        <end position="102"/>
    </location>
</feature>
<evidence type="ECO:0000256" key="7">
    <source>
        <dbReference type="SAM" id="Phobius"/>
    </source>
</evidence>
<dbReference type="EMBL" id="JALZ01000006">
    <property type="protein sequence ID" value="ETX15242.1"/>
    <property type="molecule type" value="Genomic_DNA"/>
</dbReference>
<feature type="transmembrane region" description="Helical" evidence="7">
    <location>
        <begin position="226"/>
        <end position="248"/>
    </location>
</feature>
<reference evidence="9 10" key="1">
    <citation type="submission" date="2014-01" db="EMBL/GenBank/DDBJ databases">
        <title>Roseivivax halodurans JCM 10272 Genome Sequencing.</title>
        <authorList>
            <person name="Lai Q."/>
            <person name="Li G."/>
            <person name="Shao Z."/>
        </authorList>
    </citation>
    <scope>NUCLEOTIDE SEQUENCE [LARGE SCALE GENOMIC DNA]</scope>
    <source>
        <strain evidence="9 10">JCM 10272</strain>
    </source>
</reference>
<evidence type="ECO:0000313" key="9">
    <source>
        <dbReference type="EMBL" id="ETX15242.1"/>
    </source>
</evidence>
<dbReference type="GO" id="GO:0005886">
    <property type="term" value="C:plasma membrane"/>
    <property type="evidence" value="ECO:0007669"/>
    <property type="project" value="UniProtKB-SubCell"/>
</dbReference>
<sequence length="504" mass="53003">MAQRPLALIAGALVCALTLVPVGAVLWRADGLSAFGPGAWQALRFTLWQAMLSAALSVLLAIPVARALARRRFRGRSLLVTLLGAPFILPVIVAVLGLVSVFGASGLVNRGLDVLGVPGMTIYGAHGVILAHVFFNLPLATRMILQGWLAIPGERFRLAASLGLSSREMFRVIEWPMLVRIGPQAAAVIFVICLSSFAVALTLGGGPRATTVELAIYQALRFDFDLGRAAMLACLQLALALAAGLVALRLSGRAGQGAGLDRVVPRWDAARGPARALDAFAIGLAALFLLTPLALVALNGAPGLPDLGWPVWRAALHSIAVALLSTALCLIWALPLATRRGEVVGLLGIAVSPLVLGTGLFILVRPYVNPVALALPATALVNALVALPFALRILRPEAEAVRTDYGRLAAALGLSPRLWLTRILLPRLRRPLGFAAGLTAALSMGDLGVIALFADPERATLPLQVYRLMGSYRMEAAQGAALLLLALSLALFWLFDRGGRVADA</sequence>
<accession>X7EH24</accession>
<organism evidence="9 10">
    <name type="scientific">Roseivivax halodurans JCM 10272</name>
    <dbReference type="NCBI Taxonomy" id="1449350"/>
    <lineage>
        <taxon>Bacteria</taxon>
        <taxon>Pseudomonadati</taxon>
        <taxon>Pseudomonadota</taxon>
        <taxon>Alphaproteobacteria</taxon>
        <taxon>Rhodobacterales</taxon>
        <taxon>Roseobacteraceae</taxon>
        <taxon>Roseivivax</taxon>
    </lineage>
</organism>
<keyword evidence="3" id="KW-1003">Cell membrane</keyword>
<feature type="transmembrane region" description="Helical" evidence="7">
    <location>
        <begin position="476"/>
        <end position="495"/>
    </location>
</feature>
<dbReference type="AlphaFoldDB" id="X7EH24"/>
<dbReference type="InterPro" id="IPR035906">
    <property type="entry name" value="MetI-like_sf"/>
</dbReference>
<dbReference type="OrthoDB" id="7066776at2"/>
<dbReference type="PATRIC" id="fig|1449350.3.peg.1678"/>